<feature type="domain" description="HTH marR-type" evidence="2">
    <location>
        <begin position="25"/>
        <end position="156"/>
    </location>
</feature>
<keyword evidence="4" id="KW-1185">Reference proteome</keyword>
<evidence type="ECO:0000313" key="3">
    <source>
        <dbReference type="EMBL" id="TQJ08523.1"/>
    </source>
</evidence>
<dbReference type="InterPro" id="IPR039422">
    <property type="entry name" value="MarR/SlyA-like"/>
</dbReference>
<dbReference type="GO" id="GO:0003677">
    <property type="term" value="F:DNA binding"/>
    <property type="evidence" value="ECO:0007669"/>
    <property type="project" value="UniProtKB-KW"/>
</dbReference>
<evidence type="ECO:0000313" key="4">
    <source>
        <dbReference type="Proteomes" id="UP000317893"/>
    </source>
</evidence>
<sequence>MSSTHQHENPTRTAAVPGGTDLSEDPDLADAVRSLRSVILAGEHYRLAVATHLGVSVNESQAISYLFTEGSLGQTELAQRMNLTTSTVTGLLDRLERRGLTQRVADPYDRRRSTVQLSERGSAELADIRSWMAHGFDSFDPERLPELADALRAIAESLRGFTEVVASADSPYEPPRRRL</sequence>
<dbReference type="GO" id="GO:0006950">
    <property type="term" value="P:response to stress"/>
    <property type="evidence" value="ECO:0007669"/>
    <property type="project" value="TreeGrafter"/>
</dbReference>
<dbReference type="InterPro" id="IPR036390">
    <property type="entry name" value="WH_DNA-bd_sf"/>
</dbReference>
<dbReference type="AlphaFoldDB" id="A0A542DZK4"/>
<keyword evidence="3" id="KW-0238">DNA-binding</keyword>
<organism evidence="3 4">
    <name type="scientific">Lapillicoccus jejuensis</name>
    <dbReference type="NCBI Taxonomy" id="402171"/>
    <lineage>
        <taxon>Bacteria</taxon>
        <taxon>Bacillati</taxon>
        <taxon>Actinomycetota</taxon>
        <taxon>Actinomycetes</taxon>
        <taxon>Micrococcales</taxon>
        <taxon>Intrasporangiaceae</taxon>
        <taxon>Lapillicoccus</taxon>
    </lineage>
</organism>
<dbReference type="Pfam" id="PF01047">
    <property type="entry name" value="MarR"/>
    <property type="match status" value="1"/>
</dbReference>
<dbReference type="EMBL" id="VFMN01000001">
    <property type="protein sequence ID" value="TQJ08523.1"/>
    <property type="molecule type" value="Genomic_DNA"/>
</dbReference>
<name>A0A542DZK4_9MICO</name>
<dbReference type="PANTHER" id="PTHR33164">
    <property type="entry name" value="TRANSCRIPTIONAL REGULATOR, MARR FAMILY"/>
    <property type="match status" value="1"/>
</dbReference>
<dbReference type="PANTHER" id="PTHR33164:SF43">
    <property type="entry name" value="HTH-TYPE TRANSCRIPTIONAL REPRESSOR YETL"/>
    <property type="match status" value="1"/>
</dbReference>
<dbReference type="InterPro" id="IPR000835">
    <property type="entry name" value="HTH_MarR-typ"/>
</dbReference>
<evidence type="ECO:0000256" key="1">
    <source>
        <dbReference type="SAM" id="MobiDB-lite"/>
    </source>
</evidence>
<feature type="compositionally biased region" description="Basic and acidic residues" evidence="1">
    <location>
        <begin position="1"/>
        <end position="10"/>
    </location>
</feature>
<comment type="caution">
    <text evidence="3">The sequence shown here is derived from an EMBL/GenBank/DDBJ whole genome shotgun (WGS) entry which is preliminary data.</text>
</comment>
<evidence type="ECO:0000259" key="2">
    <source>
        <dbReference type="PROSITE" id="PS50995"/>
    </source>
</evidence>
<protein>
    <submittedName>
        <fullName evidence="3">DNA-binding MarR family transcriptional regulator</fullName>
    </submittedName>
</protein>
<accession>A0A542DZK4</accession>
<dbReference type="PRINTS" id="PR00598">
    <property type="entry name" value="HTHMARR"/>
</dbReference>
<dbReference type="Gene3D" id="1.10.10.10">
    <property type="entry name" value="Winged helix-like DNA-binding domain superfamily/Winged helix DNA-binding domain"/>
    <property type="match status" value="1"/>
</dbReference>
<dbReference type="RefSeq" id="WP_170185600.1">
    <property type="nucleotide sequence ID" value="NZ_BAAAPR010000004.1"/>
</dbReference>
<reference evidence="3 4" key="1">
    <citation type="submission" date="2019-06" db="EMBL/GenBank/DDBJ databases">
        <title>Sequencing the genomes of 1000 actinobacteria strains.</title>
        <authorList>
            <person name="Klenk H.-P."/>
        </authorList>
    </citation>
    <scope>NUCLEOTIDE SEQUENCE [LARGE SCALE GENOMIC DNA]</scope>
    <source>
        <strain evidence="3 4">DSM 18607</strain>
    </source>
</reference>
<feature type="region of interest" description="Disordered" evidence="1">
    <location>
        <begin position="1"/>
        <end position="25"/>
    </location>
</feature>
<dbReference type="SMART" id="SM00347">
    <property type="entry name" value="HTH_MARR"/>
    <property type="match status" value="1"/>
</dbReference>
<dbReference type="Proteomes" id="UP000317893">
    <property type="component" value="Unassembled WGS sequence"/>
</dbReference>
<dbReference type="GO" id="GO:0003700">
    <property type="term" value="F:DNA-binding transcription factor activity"/>
    <property type="evidence" value="ECO:0007669"/>
    <property type="project" value="InterPro"/>
</dbReference>
<gene>
    <name evidence="3" type="ORF">FB458_1613</name>
</gene>
<dbReference type="SUPFAM" id="SSF46785">
    <property type="entry name" value="Winged helix' DNA-binding domain"/>
    <property type="match status" value="1"/>
</dbReference>
<proteinExistence type="predicted"/>
<dbReference type="PROSITE" id="PS50995">
    <property type="entry name" value="HTH_MARR_2"/>
    <property type="match status" value="1"/>
</dbReference>
<dbReference type="InterPro" id="IPR036388">
    <property type="entry name" value="WH-like_DNA-bd_sf"/>
</dbReference>